<feature type="transmembrane region" description="Helical" evidence="6">
    <location>
        <begin position="20"/>
        <end position="41"/>
    </location>
</feature>
<keyword evidence="5 6" id="KW-0472">Membrane</keyword>
<comment type="subcellular location">
    <subcellularLocation>
        <location evidence="1">Cell membrane</location>
        <topology evidence="1">Multi-pass membrane protein</topology>
    </subcellularLocation>
</comment>
<organism evidence="8">
    <name type="scientific">Gracilinema caldarium</name>
    <dbReference type="NCBI Taxonomy" id="215591"/>
    <lineage>
        <taxon>Bacteria</taxon>
        <taxon>Pseudomonadati</taxon>
        <taxon>Spirochaetota</taxon>
        <taxon>Spirochaetia</taxon>
        <taxon>Spirochaetales</taxon>
        <taxon>Breznakiellaceae</taxon>
        <taxon>Gracilinema</taxon>
    </lineage>
</organism>
<gene>
    <name evidence="8" type="ORF">ENS59_10905</name>
</gene>
<evidence type="ECO:0000256" key="2">
    <source>
        <dbReference type="ARBA" id="ARBA00022475"/>
    </source>
</evidence>
<evidence type="ECO:0000313" key="8">
    <source>
        <dbReference type="EMBL" id="HFH30000.1"/>
    </source>
</evidence>
<accession>A0A7C3I268</accession>
<dbReference type="Pfam" id="PF02706">
    <property type="entry name" value="Wzz"/>
    <property type="match status" value="1"/>
</dbReference>
<evidence type="ECO:0000256" key="5">
    <source>
        <dbReference type="ARBA" id="ARBA00023136"/>
    </source>
</evidence>
<dbReference type="EMBL" id="DSVL01000334">
    <property type="protein sequence ID" value="HFH30000.1"/>
    <property type="molecule type" value="Genomic_DNA"/>
</dbReference>
<protein>
    <recommendedName>
        <fullName evidence="7">Polysaccharide chain length determinant N-terminal domain-containing protein</fullName>
    </recommendedName>
</protein>
<keyword evidence="3 6" id="KW-0812">Transmembrane</keyword>
<dbReference type="GO" id="GO:0005886">
    <property type="term" value="C:plasma membrane"/>
    <property type="evidence" value="ECO:0007669"/>
    <property type="project" value="UniProtKB-SubCell"/>
</dbReference>
<evidence type="ECO:0000256" key="4">
    <source>
        <dbReference type="ARBA" id="ARBA00022989"/>
    </source>
</evidence>
<dbReference type="AlphaFoldDB" id="A0A7C3I268"/>
<name>A0A7C3I268_9SPIR</name>
<sequence>MEQQDDEISLVDLLVVLLKHWKLIVITPLLVAIVAGAFYLYKTTITKPVQRNETSISFSVNPLVKQFVGSVKLEDSIVNIYLKDTTLFYDILSQLKMNKLGQYVIPSDQDEAFALIKYLLIKGKTPSQNKLSDTERPLLVTTTNDLITITVRFNNKEIDNKEIEQQFIALLVQALNKKINDLIIPIAKKEAQDYEQLLVEGSKTASNFLQNSLAVRYTAYSSALRYLKGEQEPFVLTNPVTIKTTISSLPLKTIILVSIIAALFFAIFLAFVLEAIENIKKDPDAMAKIRSALQGNKK</sequence>
<evidence type="ECO:0000256" key="3">
    <source>
        <dbReference type="ARBA" id="ARBA00022692"/>
    </source>
</evidence>
<feature type="transmembrane region" description="Helical" evidence="6">
    <location>
        <begin position="253"/>
        <end position="273"/>
    </location>
</feature>
<comment type="caution">
    <text evidence="8">The sequence shown here is derived from an EMBL/GenBank/DDBJ whole genome shotgun (WGS) entry which is preliminary data.</text>
</comment>
<reference evidence="8" key="1">
    <citation type="journal article" date="2020" name="mSystems">
        <title>Genome- and Community-Level Interaction Insights into Carbon Utilization and Element Cycling Functions of Hydrothermarchaeota in Hydrothermal Sediment.</title>
        <authorList>
            <person name="Zhou Z."/>
            <person name="Liu Y."/>
            <person name="Xu W."/>
            <person name="Pan J."/>
            <person name="Luo Z.H."/>
            <person name="Li M."/>
        </authorList>
    </citation>
    <scope>NUCLEOTIDE SEQUENCE [LARGE SCALE GENOMIC DNA]</scope>
    <source>
        <strain evidence="8">SpSt-503</strain>
    </source>
</reference>
<dbReference type="InterPro" id="IPR003856">
    <property type="entry name" value="LPS_length_determ_N"/>
</dbReference>
<keyword evidence="2" id="KW-1003">Cell membrane</keyword>
<evidence type="ECO:0000256" key="6">
    <source>
        <dbReference type="SAM" id="Phobius"/>
    </source>
</evidence>
<feature type="domain" description="Polysaccharide chain length determinant N-terminal" evidence="7">
    <location>
        <begin position="6"/>
        <end position="39"/>
    </location>
</feature>
<proteinExistence type="predicted"/>
<keyword evidence="4 6" id="KW-1133">Transmembrane helix</keyword>
<evidence type="ECO:0000256" key="1">
    <source>
        <dbReference type="ARBA" id="ARBA00004651"/>
    </source>
</evidence>
<evidence type="ECO:0000259" key="7">
    <source>
        <dbReference type="Pfam" id="PF02706"/>
    </source>
</evidence>